<dbReference type="EMBL" id="JACIIG010000007">
    <property type="protein sequence ID" value="MBB4569235.1"/>
    <property type="molecule type" value="Genomic_DNA"/>
</dbReference>
<dbReference type="Proteomes" id="UP000543836">
    <property type="component" value="Unassembled WGS sequence"/>
</dbReference>
<feature type="compositionally biased region" description="Low complexity" evidence="1">
    <location>
        <begin position="67"/>
        <end position="85"/>
    </location>
</feature>
<feature type="region of interest" description="Disordered" evidence="1">
    <location>
        <begin position="63"/>
        <end position="85"/>
    </location>
</feature>
<accession>A0A7W7EKT7</accession>
<sequence length="85" mass="9095">MQTPDWKPTAKTCGNTWPDAGGVWTSCGGPLLEWKQHYPDTRALMMTCWHCRECGNDSFKAKPAPGSPAALARAATLQTSTTAGA</sequence>
<evidence type="ECO:0000313" key="3">
    <source>
        <dbReference type="Proteomes" id="UP000543836"/>
    </source>
</evidence>
<organism evidence="2 3">
    <name type="scientific">Rhizobium leucaenae</name>
    <dbReference type="NCBI Taxonomy" id="29450"/>
    <lineage>
        <taxon>Bacteria</taxon>
        <taxon>Pseudomonadati</taxon>
        <taxon>Pseudomonadota</taxon>
        <taxon>Alphaproteobacteria</taxon>
        <taxon>Hyphomicrobiales</taxon>
        <taxon>Rhizobiaceae</taxon>
        <taxon>Rhizobium/Agrobacterium group</taxon>
        <taxon>Rhizobium</taxon>
    </lineage>
</organism>
<comment type="caution">
    <text evidence="2">The sequence shown here is derived from an EMBL/GenBank/DDBJ whole genome shotgun (WGS) entry which is preliminary data.</text>
</comment>
<keyword evidence="3" id="KW-1185">Reference proteome</keyword>
<name>A0A7W7EKT7_9HYPH</name>
<protein>
    <submittedName>
        <fullName evidence="2">Uncharacterized protein</fullName>
    </submittedName>
</protein>
<evidence type="ECO:0000313" key="2">
    <source>
        <dbReference type="EMBL" id="MBB4569235.1"/>
    </source>
</evidence>
<evidence type="ECO:0000256" key="1">
    <source>
        <dbReference type="SAM" id="MobiDB-lite"/>
    </source>
</evidence>
<proteinExistence type="predicted"/>
<dbReference type="AlphaFoldDB" id="A0A7W7EKT7"/>
<reference evidence="2 3" key="1">
    <citation type="submission" date="2020-08" db="EMBL/GenBank/DDBJ databases">
        <title>Genomic Encyclopedia of Type Strains, Phase IV (KMG-V): Genome sequencing to study the core and pangenomes of soil and plant-associated prokaryotes.</title>
        <authorList>
            <person name="Whitman W."/>
        </authorList>
    </citation>
    <scope>NUCLEOTIDE SEQUENCE [LARGE SCALE GENOMIC DNA]</scope>
    <source>
        <strain evidence="2 3">SEMIA 492</strain>
    </source>
</reference>
<gene>
    <name evidence="2" type="ORF">GGE60_003354</name>
</gene>